<evidence type="ECO:0000256" key="3">
    <source>
        <dbReference type="ARBA" id="ARBA00022692"/>
    </source>
</evidence>
<feature type="transmembrane region" description="Helical" evidence="6">
    <location>
        <begin position="291"/>
        <end position="310"/>
    </location>
</feature>
<keyword evidence="2" id="KW-1003">Cell membrane</keyword>
<protein>
    <submittedName>
        <fullName evidence="7">Oligosaccharide flippase family protein</fullName>
    </submittedName>
</protein>
<dbReference type="InterPro" id="IPR002797">
    <property type="entry name" value="Polysacc_synth"/>
</dbReference>
<feature type="transmembrane region" description="Helical" evidence="6">
    <location>
        <begin position="330"/>
        <end position="351"/>
    </location>
</feature>
<feature type="transmembrane region" description="Helical" evidence="6">
    <location>
        <begin position="489"/>
        <end position="511"/>
    </location>
</feature>
<accession>A0ABW4LP91</accession>
<keyword evidence="8" id="KW-1185">Reference proteome</keyword>
<feature type="transmembrane region" description="Helical" evidence="6">
    <location>
        <begin position="391"/>
        <end position="413"/>
    </location>
</feature>
<evidence type="ECO:0000256" key="6">
    <source>
        <dbReference type="SAM" id="Phobius"/>
    </source>
</evidence>
<evidence type="ECO:0000256" key="2">
    <source>
        <dbReference type="ARBA" id="ARBA00022475"/>
    </source>
</evidence>
<dbReference type="RefSeq" id="WP_377928089.1">
    <property type="nucleotide sequence ID" value="NZ_JBHUEM010000013.1"/>
</dbReference>
<feature type="transmembrane region" description="Helical" evidence="6">
    <location>
        <begin position="239"/>
        <end position="259"/>
    </location>
</feature>
<gene>
    <name evidence="7" type="ORF">ACFSCX_10050</name>
</gene>
<comment type="subcellular location">
    <subcellularLocation>
        <location evidence="1">Cell membrane</location>
        <topology evidence="1">Multi-pass membrane protein</topology>
    </subcellularLocation>
</comment>
<keyword evidence="3 6" id="KW-0812">Transmembrane</keyword>
<dbReference type="InterPro" id="IPR050833">
    <property type="entry name" value="Poly_Biosynth_Transport"/>
</dbReference>
<dbReference type="Proteomes" id="UP001597214">
    <property type="component" value="Unassembled WGS sequence"/>
</dbReference>
<dbReference type="Pfam" id="PF01943">
    <property type="entry name" value="Polysacc_synt"/>
    <property type="match status" value="1"/>
</dbReference>
<dbReference type="EMBL" id="JBHUEM010000013">
    <property type="protein sequence ID" value="MFD1736906.1"/>
    <property type="molecule type" value="Genomic_DNA"/>
</dbReference>
<name>A0ABW4LP91_9BACI</name>
<keyword evidence="4 6" id="KW-1133">Transmembrane helix</keyword>
<feature type="transmembrane region" description="Helical" evidence="6">
    <location>
        <begin position="12"/>
        <end position="34"/>
    </location>
</feature>
<reference evidence="8" key="1">
    <citation type="journal article" date="2019" name="Int. J. Syst. Evol. Microbiol.">
        <title>The Global Catalogue of Microorganisms (GCM) 10K type strain sequencing project: providing services to taxonomists for standard genome sequencing and annotation.</title>
        <authorList>
            <consortium name="The Broad Institute Genomics Platform"/>
            <consortium name="The Broad Institute Genome Sequencing Center for Infectious Disease"/>
            <person name="Wu L."/>
            <person name="Ma J."/>
        </authorList>
    </citation>
    <scope>NUCLEOTIDE SEQUENCE [LARGE SCALE GENOMIC DNA]</scope>
    <source>
        <strain evidence="8">CCUG 49339</strain>
    </source>
</reference>
<dbReference type="PIRSF" id="PIRSF038958">
    <property type="entry name" value="PG_synth_SpoVB"/>
    <property type="match status" value="1"/>
</dbReference>
<evidence type="ECO:0000313" key="8">
    <source>
        <dbReference type="Proteomes" id="UP001597214"/>
    </source>
</evidence>
<organism evidence="7 8">
    <name type="scientific">Bacillus salitolerans</name>
    <dbReference type="NCBI Taxonomy" id="1437434"/>
    <lineage>
        <taxon>Bacteria</taxon>
        <taxon>Bacillati</taxon>
        <taxon>Bacillota</taxon>
        <taxon>Bacilli</taxon>
        <taxon>Bacillales</taxon>
        <taxon>Bacillaceae</taxon>
        <taxon>Bacillus</taxon>
    </lineage>
</organism>
<dbReference type="InterPro" id="IPR024923">
    <property type="entry name" value="PG_synth_SpoVB"/>
</dbReference>
<dbReference type="CDD" id="cd13124">
    <property type="entry name" value="MATE_SpoVB_like"/>
    <property type="match status" value="1"/>
</dbReference>
<sequence length="533" mass="58732">MILHSGGKQTFWHGALLLTIAGVITKILSAAYRVPYQNIAGDIGFYIYQQVYPFLGIVLALSLYGFPVMISKMISENGENDQKETPILALSFLTISFFSVIVFLGLYGFAELIANLMGDIELKMPIRMASFTFLLLPVISVLRGFYQGKENMLPTAISQVMEQSMRVSTILIVAYYLTVIGSDAYQVGSGAVFGSVTGGFAAMAVLFMFRRKHLSSGNVLRVVKHFSSTTIKSFPYKKLIFGSLIICITGLTLVLFQLVDAFTLYSLLIQSGVEEQYAKTVKGIFDRGQPLIQLGVVLSTSLSLSLVPAVAKEHKAKDHSSLIANTKFAILVNLIISVGATSGLVAIMKYTNLMLFMDIKGTGVLQVLAFSILFLSISLTHAAILQGLGYIKYPAISVIVGVVLKWILNVMLIPKWGTYGAAFATIMALLLIASINSWILYKRFKLPRLLSLLTYTKILLAGGIMIFVIKGYEALFFMFVQDDESRMFGTIFALSSVIVGASVYFLTLLLMKVFQSTEFELLSSLINRRKRNL</sequence>
<evidence type="ECO:0000256" key="5">
    <source>
        <dbReference type="ARBA" id="ARBA00023136"/>
    </source>
</evidence>
<evidence type="ECO:0000256" key="4">
    <source>
        <dbReference type="ARBA" id="ARBA00022989"/>
    </source>
</evidence>
<evidence type="ECO:0000256" key="1">
    <source>
        <dbReference type="ARBA" id="ARBA00004651"/>
    </source>
</evidence>
<dbReference type="PANTHER" id="PTHR30250:SF29">
    <property type="entry name" value="POLYSACCHARIDE BIOSYNTHESIS PROTEIN C-TERMINAL DOMAIN-CONTAINING PROTEIN"/>
    <property type="match status" value="1"/>
</dbReference>
<evidence type="ECO:0000313" key="7">
    <source>
        <dbReference type="EMBL" id="MFD1736906.1"/>
    </source>
</evidence>
<feature type="transmembrane region" description="Helical" evidence="6">
    <location>
        <begin position="128"/>
        <end position="146"/>
    </location>
</feature>
<feature type="transmembrane region" description="Helical" evidence="6">
    <location>
        <begin position="87"/>
        <end position="108"/>
    </location>
</feature>
<feature type="transmembrane region" description="Helical" evidence="6">
    <location>
        <begin position="363"/>
        <end position="384"/>
    </location>
</feature>
<dbReference type="PANTHER" id="PTHR30250">
    <property type="entry name" value="PST FAMILY PREDICTED COLANIC ACID TRANSPORTER"/>
    <property type="match status" value="1"/>
</dbReference>
<comment type="caution">
    <text evidence="7">The sequence shown here is derived from an EMBL/GenBank/DDBJ whole genome shotgun (WGS) entry which is preliminary data.</text>
</comment>
<feature type="transmembrane region" description="Helical" evidence="6">
    <location>
        <begin position="191"/>
        <end position="209"/>
    </location>
</feature>
<feature type="transmembrane region" description="Helical" evidence="6">
    <location>
        <begin position="167"/>
        <end position="185"/>
    </location>
</feature>
<feature type="transmembrane region" description="Helical" evidence="6">
    <location>
        <begin position="452"/>
        <end position="469"/>
    </location>
</feature>
<feature type="transmembrane region" description="Helical" evidence="6">
    <location>
        <begin position="46"/>
        <end position="66"/>
    </location>
</feature>
<proteinExistence type="predicted"/>
<keyword evidence="5 6" id="KW-0472">Membrane</keyword>
<feature type="transmembrane region" description="Helical" evidence="6">
    <location>
        <begin position="419"/>
        <end position="440"/>
    </location>
</feature>